<sequence length="150" mass="15390">MAQQRQQSRHGSGGGGVLRLVAVLLLLSLCLARADAVAAPSAPLGICSWVSHVGQFRIGVLPDFDLNGLVSVLSSLCSGCCAASESEHGVATALENALAQEEVARGHSTASTAAAEEDDGDGAVVLERVAMESTENYGFPSANSRHVPHP</sequence>
<keyword evidence="3" id="KW-1185">Reference proteome</keyword>
<evidence type="ECO:0000313" key="2">
    <source>
        <dbReference type="EMBL" id="CAD6232133.1"/>
    </source>
</evidence>
<evidence type="ECO:0000313" key="3">
    <source>
        <dbReference type="Proteomes" id="UP000604825"/>
    </source>
</evidence>
<dbReference type="AlphaFoldDB" id="A0A811NVY0"/>
<protein>
    <submittedName>
        <fullName evidence="2">Uncharacterized protein</fullName>
    </submittedName>
</protein>
<keyword evidence="1" id="KW-0732">Signal</keyword>
<accession>A0A811NVY0</accession>
<comment type="caution">
    <text evidence="2">The sequence shown here is derived from an EMBL/GenBank/DDBJ whole genome shotgun (WGS) entry which is preliminary data.</text>
</comment>
<proteinExistence type="predicted"/>
<feature type="signal peptide" evidence="1">
    <location>
        <begin position="1"/>
        <end position="34"/>
    </location>
</feature>
<dbReference type="Proteomes" id="UP000604825">
    <property type="component" value="Unassembled WGS sequence"/>
</dbReference>
<reference evidence="2" key="1">
    <citation type="submission" date="2020-10" db="EMBL/GenBank/DDBJ databases">
        <authorList>
            <person name="Han B."/>
            <person name="Lu T."/>
            <person name="Zhao Q."/>
            <person name="Huang X."/>
            <person name="Zhao Y."/>
        </authorList>
    </citation>
    <scope>NUCLEOTIDE SEQUENCE</scope>
</reference>
<name>A0A811NVY0_9POAL</name>
<organism evidence="2 3">
    <name type="scientific">Miscanthus lutarioriparius</name>
    <dbReference type="NCBI Taxonomy" id="422564"/>
    <lineage>
        <taxon>Eukaryota</taxon>
        <taxon>Viridiplantae</taxon>
        <taxon>Streptophyta</taxon>
        <taxon>Embryophyta</taxon>
        <taxon>Tracheophyta</taxon>
        <taxon>Spermatophyta</taxon>
        <taxon>Magnoliopsida</taxon>
        <taxon>Liliopsida</taxon>
        <taxon>Poales</taxon>
        <taxon>Poaceae</taxon>
        <taxon>PACMAD clade</taxon>
        <taxon>Panicoideae</taxon>
        <taxon>Andropogonodae</taxon>
        <taxon>Andropogoneae</taxon>
        <taxon>Saccharinae</taxon>
        <taxon>Miscanthus</taxon>
    </lineage>
</organism>
<feature type="chain" id="PRO_5032852570" evidence="1">
    <location>
        <begin position="35"/>
        <end position="150"/>
    </location>
</feature>
<gene>
    <name evidence="2" type="ORF">NCGR_LOCUS21872</name>
</gene>
<dbReference type="EMBL" id="CAJGYO010000005">
    <property type="protein sequence ID" value="CAD6232133.1"/>
    <property type="molecule type" value="Genomic_DNA"/>
</dbReference>
<evidence type="ECO:0000256" key="1">
    <source>
        <dbReference type="SAM" id="SignalP"/>
    </source>
</evidence>